<evidence type="ECO:0000313" key="2">
    <source>
        <dbReference type="EMBL" id="KAK4154739.1"/>
    </source>
</evidence>
<dbReference type="EMBL" id="MU856904">
    <property type="protein sequence ID" value="KAK4154739.1"/>
    <property type="molecule type" value="Genomic_DNA"/>
</dbReference>
<reference evidence="2" key="2">
    <citation type="submission" date="2023-05" db="EMBL/GenBank/DDBJ databases">
        <authorList>
            <consortium name="Lawrence Berkeley National Laboratory"/>
            <person name="Steindorff A."/>
            <person name="Hensen N."/>
            <person name="Bonometti L."/>
            <person name="Westerberg I."/>
            <person name="Brannstrom I.O."/>
            <person name="Guillou S."/>
            <person name="Cros-Aarteil S."/>
            <person name="Calhoun S."/>
            <person name="Haridas S."/>
            <person name="Kuo A."/>
            <person name="Mondo S."/>
            <person name="Pangilinan J."/>
            <person name="Riley R."/>
            <person name="Labutti K."/>
            <person name="Andreopoulos B."/>
            <person name="Lipzen A."/>
            <person name="Chen C."/>
            <person name="Yanf M."/>
            <person name="Daum C."/>
            <person name="Ng V."/>
            <person name="Clum A."/>
            <person name="Ohm R."/>
            <person name="Martin F."/>
            <person name="Silar P."/>
            <person name="Natvig D."/>
            <person name="Lalanne C."/>
            <person name="Gautier V."/>
            <person name="Ament-Velasquez S.L."/>
            <person name="Kruys A."/>
            <person name="Hutchinson M.I."/>
            <person name="Powell A.J."/>
            <person name="Barry K."/>
            <person name="Miller A.N."/>
            <person name="Grigoriev I.V."/>
            <person name="Debuchy R."/>
            <person name="Gladieux P."/>
            <person name="Thoren M.H."/>
            <person name="Johannesson H."/>
        </authorList>
    </citation>
    <scope>NUCLEOTIDE SEQUENCE</scope>
    <source>
        <strain evidence="2">CBS 538.74</strain>
    </source>
</reference>
<organism evidence="2 3">
    <name type="scientific">Chaetomidium leptoderma</name>
    <dbReference type="NCBI Taxonomy" id="669021"/>
    <lineage>
        <taxon>Eukaryota</taxon>
        <taxon>Fungi</taxon>
        <taxon>Dikarya</taxon>
        <taxon>Ascomycota</taxon>
        <taxon>Pezizomycotina</taxon>
        <taxon>Sordariomycetes</taxon>
        <taxon>Sordariomycetidae</taxon>
        <taxon>Sordariales</taxon>
        <taxon>Chaetomiaceae</taxon>
        <taxon>Chaetomidium</taxon>
    </lineage>
</organism>
<gene>
    <name evidence="2" type="ORF">C8A00DRAFT_14167</name>
</gene>
<dbReference type="Proteomes" id="UP001302745">
    <property type="component" value="Unassembled WGS sequence"/>
</dbReference>
<evidence type="ECO:0000256" key="1">
    <source>
        <dbReference type="SAM" id="MobiDB-lite"/>
    </source>
</evidence>
<feature type="compositionally biased region" description="Low complexity" evidence="1">
    <location>
        <begin position="1"/>
        <end position="20"/>
    </location>
</feature>
<protein>
    <submittedName>
        <fullName evidence="2">Uncharacterized protein</fullName>
    </submittedName>
</protein>
<feature type="region of interest" description="Disordered" evidence="1">
    <location>
        <begin position="126"/>
        <end position="155"/>
    </location>
</feature>
<keyword evidence="3" id="KW-1185">Reference proteome</keyword>
<feature type="region of interest" description="Disordered" evidence="1">
    <location>
        <begin position="1"/>
        <end position="28"/>
    </location>
</feature>
<comment type="caution">
    <text evidence="2">The sequence shown here is derived from an EMBL/GenBank/DDBJ whole genome shotgun (WGS) entry which is preliminary data.</text>
</comment>
<feature type="compositionally biased region" description="Low complexity" evidence="1">
    <location>
        <begin position="133"/>
        <end position="146"/>
    </location>
</feature>
<accession>A0AAN6VNS0</accession>
<sequence>MASLPTSAATSAPTSIMTPSGPTPPDDEPTIRYTRVDELFQVLNRVPGDVLIVTHVRPRNFSTMERERDSRRRRFRFRYYASSQVLVITLPTWVHEQLHAHLYWHFMQKLVRIGVEDSWVSIGSPTYRTPGHPSGDVGESDSSGGPEPERLGPNEWPTLVIEAGDSKSLNLLRQDMRWWFDASNHKVKIVLLAKFDRSRREIRLENWEEEAQVVRPGATTTRSVAANTLAPVLRQSITITQNAASPPSYNVVRGALVLSFRLLFLKDPGPGEGDFAFSIPELRVYAERVWSVV</sequence>
<proteinExistence type="predicted"/>
<evidence type="ECO:0000313" key="3">
    <source>
        <dbReference type="Proteomes" id="UP001302745"/>
    </source>
</evidence>
<reference evidence="2" key="1">
    <citation type="journal article" date="2023" name="Mol. Phylogenet. Evol.">
        <title>Genome-scale phylogeny and comparative genomics of the fungal order Sordariales.</title>
        <authorList>
            <person name="Hensen N."/>
            <person name="Bonometti L."/>
            <person name="Westerberg I."/>
            <person name="Brannstrom I.O."/>
            <person name="Guillou S."/>
            <person name="Cros-Aarteil S."/>
            <person name="Calhoun S."/>
            <person name="Haridas S."/>
            <person name="Kuo A."/>
            <person name="Mondo S."/>
            <person name="Pangilinan J."/>
            <person name="Riley R."/>
            <person name="LaButti K."/>
            <person name="Andreopoulos B."/>
            <person name="Lipzen A."/>
            <person name="Chen C."/>
            <person name="Yan M."/>
            <person name="Daum C."/>
            <person name="Ng V."/>
            <person name="Clum A."/>
            <person name="Steindorff A."/>
            <person name="Ohm R.A."/>
            <person name="Martin F."/>
            <person name="Silar P."/>
            <person name="Natvig D.O."/>
            <person name="Lalanne C."/>
            <person name="Gautier V."/>
            <person name="Ament-Velasquez S.L."/>
            <person name="Kruys A."/>
            <person name="Hutchinson M.I."/>
            <person name="Powell A.J."/>
            <person name="Barry K."/>
            <person name="Miller A.N."/>
            <person name="Grigoriev I.V."/>
            <person name="Debuchy R."/>
            <person name="Gladieux P."/>
            <person name="Hiltunen Thoren M."/>
            <person name="Johannesson H."/>
        </authorList>
    </citation>
    <scope>NUCLEOTIDE SEQUENCE</scope>
    <source>
        <strain evidence="2">CBS 538.74</strain>
    </source>
</reference>
<dbReference type="AlphaFoldDB" id="A0AAN6VNS0"/>
<name>A0AAN6VNS0_9PEZI</name>